<gene>
    <name evidence="2" type="ORF">g.25460</name>
</gene>
<dbReference type="Pfam" id="PF16420">
    <property type="entry name" value="ATG7_N"/>
    <property type="match status" value="1"/>
</dbReference>
<dbReference type="EMBL" id="GEDC01006039">
    <property type="protein sequence ID" value="JAS31259.1"/>
    <property type="molecule type" value="Transcribed_RNA"/>
</dbReference>
<dbReference type="InterPro" id="IPR032197">
    <property type="entry name" value="Atg7_N"/>
</dbReference>
<feature type="domain" description="Ubiquitin-like modifier-activating enzyme Atg7 N-terminal" evidence="1">
    <location>
        <begin position="10"/>
        <end position="307"/>
    </location>
</feature>
<dbReference type="Gene3D" id="3.40.140.70">
    <property type="entry name" value="Ubiquitin-like modifier-activating enzyme ATG7 N-terminal domain"/>
    <property type="match status" value="1"/>
</dbReference>
<accession>A0A1B6E024</accession>
<dbReference type="InterPro" id="IPR042522">
    <property type="entry name" value="Atg7_N_1"/>
</dbReference>
<proteinExistence type="predicted"/>
<reference evidence="2" key="1">
    <citation type="submission" date="2015-12" db="EMBL/GenBank/DDBJ databases">
        <title>De novo transcriptome assembly of four potential Pierce s Disease insect vectors from Arizona vineyards.</title>
        <authorList>
            <person name="Tassone E.E."/>
        </authorList>
    </citation>
    <scope>NUCLEOTIDE SEQUENCE</scope>
</reference>
<sequence length="311" mass="36190">MAEKESSKLLKYMPFTSLIEPTFWHKFCDLKLEVDKLNEKERFLWGYYFKEYNNPTLSLNCSSFNNEYENHTNSLCAHGFHVNKNTVEAFKECDKQILLQQYGQYFRENIISGKALNDPSLLVTFILLTFADLKKFHFYYWFAFPASLKTFTNLCCEPVNMSSLFTTEQIKNIFQSHASLSYSQKGFFGIIHIGDMLHVCTLKEIVQHLNSEKKNEKSYIGFVDPNSEELNPGWPLRNLLYLLAHYCPESMFGSEIEVICLRKLESSIVLTLQLSDNVGDQSEKFVGWEKNQRGKFGPKFVDLSETMDPIK</sequence>
<protein>
    <recommendedName>
        <fullName evidence="1">Ubiquitin-like modifier-activating enzyme Atg7 N-terminal domain-containing protein</fullName>
    </recommendedName>
</protein>
<dbReference type="Gene3D" id="3.40.140.100">
    <property type="entry name" value="Ubiquitin-like modifier-activating enzyme ATG7 C-terminal domain"/>
    <property type="match status" value="1"/>
</dbReference>
<evidence type="ECO:0000313" key="2">
    <source>
        <dbReference type="EMBL" id="JAS31259.1"/>
    </source>
</evidence>
<evidence type="ECO:0000259" key="1">
    <source>
        <dbReference type="Pfam" id="PF16420"/>
    </source>
</evidence>
<name>A0A1B6E024_9HEMI</name>
<dbReference type="AlphaFoldDB" id="A0A1B6E024"/>
<dbReference type="InterPro" id="IPR042523">
    <property type="entry name" value="Atg7_N_2"/>
</dbReference>
<organism evidence="2">
    <name type="scientific">Clastoptera arizonana</name>
    <name type="common">Arizona spittle bug</name>
    <dbReference type="NCBI Taxonomy" id="38151"/>
    <lineage>
        <taxon>Eukaryota</taxon>
        <taxon>Metazoa</taxon>
        <taxon>Ecdysozoa</taxon>
        <taxon>Arthropoda</taxon>
        <taxon>Hexapoda</taxon>
        <taxon>Insecta</taxon>
        <taxon>Pterygota</taxon>
        <taxon>Neoptera</taxon>
        <taxon>Paraneoptera</taxon>
        <taxon>Hemiptera</taxon>
        <taxon>Auchenorrhyncha</taxon>
        <taxon>Cercopoidea</taxon>
        <taxon>Clastopteridae</taxon>
        <taxon>Clastoptera</taxon>
    </lineage>
</organism>